<dbReference type="EMBL" id="MNBE01000702">
    <property type="protein sequence ID" value="OKO95525.1"/>
    <property type="molecule type" value="Genomic_DNA"/>
</dbReference>
<dbReference type="Proteomes" id="UP000186955">
    <property type="component" value="Unassembled WGS sequence"/>
</dbReference>
<evidence type="ECO:0000313" key="1">
    <source>
        <dbReference type="EMBL" id="OKO95525.1"/>
    </source>
</evidence>
<sequence length="176" mass="20391">MASFLQPELSQDFDTIVQEVQNQKDQSLTERLNDKNRIQGLERDLAACRAEISQLKTHLTMSYEAVSERFRRIYRSLSQWVSGFPKFPRVALNWQAVGHFVQDGSYSQDLYPLVGYDKENFECERELLLLYSIWLILYKCVFQTVLVGADIDTQVILRHLFESFSSLEPNAGSSLI</sequence>
<reference evidence="1 2" key="1">
    <citation type="submission" date="2016-10" db="EMBL/GenBank/DDBJ databases">
        <title>Genome sequence of the ascomycete fungus Penicillium subrubescens.</title>
        <authorList>
            <person name="De Vries R.P."/>
            <person name="Peng M."/>
            <person name="Dilokpimol A."/>
            <person name="Hilden K."/>
            <person name="Makela M.R."/>
            <person name="Grigoriev I."/>
            <person name="Riley R."/>
            <person name="Granchi Z."/>
        </authorList>
    </citation>
    <scope>NUCLEOTIDE SEQUENCE [LARGE SCALE GENOMIC DNA]</scope>
    <source>
        <strain evidence="1 2">CBS 132785</strain>
    </source>
</reference>
<proteinExistence type="predicted"/>
<gene>
    <name evidence="1" type="ORF">PENSUB_11037</name>
</gene>
<comment type="caution">
    <text evidence="1">The sequence shown here is derived from an EMBL/GenBank/DDBJ whole genome shotgun (WGS) entry which is preliminary data.</text>
</comment>
<protein>
    <submittedName>
        <fullName evidence="1">Uncharacterized protein</fullName>
    </submittedName>
</protein>
<accession>A0A1Q5T5T2</accession>
<evidence type="ECO:0000313" key="2">
    <source>
        <dbReference type="Proteomes" id="UP000186955"/>
    </source>
</evidence>
<name>A0A1Q5T5T2_9EURO</name>
<organism evidence="1 2">
    <name type="scientific">Penicillium subrubescens</name>
    <dbReference type="NCBI Taxonomy" id="1316194"/>
    <lineage>
        <taxon>Eukaryota</taxon>
        <taxon>Fungi</taxon>
        <taxon>Dikarya</taxon>
        <taxon>Ascomycota</taxon>
        <taxon>Pezizomycotina</taxon>
        <taxon>Eurotiomycetes</taxon>
        <taxon>Eurotiomycetidae</taxon>
        <taxon>Eurotiales</taxon>
        <taxon>Aspergillaceae</taxon>
        <taxon>Penicillium</taxon>
    </lineage>
</organism>
<dbReference type="AlphaFoldDB" id="A0A1Q5T5T2"/>
<keyword evidence="2" id="KW-1185">Reference proteome</keyword>